<organism evidence="2 3">
    <name type="scientific">Popillia japonica</name>
    <name type="common">Japanese beetle</name>
    <dbReference type="NCBI Taxonomy" id="7064"/>
    <lineage>
        <taxon>Eukaryota</taxon>
        <taxon>Metazoa</taxon>
        <taxon>Ecdysozoa</taxon>
        <taxon>Arthropoda</taxon>
        <taxon>Hexapoda</taxon>
        <taxon>Insecta</taxon>
        <taxon>Pterygota</taxon>
        <taxon>Neoptera</taxon>
        <taxon>Endopterygota</taxon>
        <taxon>Coleoptera</taxon>
        <taxon>Polyphaga</taxon>
        <taxon>Scarabaeiformia</taxon>
        <taxon>Scarabaeidae</taxon>
        <taxon>Rutelinae</taxon>
        <taxon>Popillia</taxon>
    </lineage>
</organism>
<comment type="caution">
    <text evidence="2">The sequence shown here is derived from an EMBL/GenBank/DDBJ whole genome shotgun (WGS) entry which is preliminary data.</text>
</comment>
<accession>A0AAW1LUI6</accession>
<name>A0AAW1LUI6_POPJA</name>
<keyword evidence="1" id="KW-0175">Coiled coil</keyword>
<evidence type="ECO:0000256" key="1">
    <source>
        <dbReference type="SAM" id="Coils"/>
    </source>
</evidence>
<gene>
    <name evidence="2" type="ORF">QE152_g9569</name>
</gene>
<proteinExistence type="predicted"/>
<dbReference type="Proteomes" id="UP001458880">
    <property type="component" value="Unassembled WGS sequence"/>
</dbReference>
<dbReference type="AlphaFoldDB" id="A0AAW1LUI6"/>
<reference evidence="2 3" key="1">
    <citation type="journal article" date="2024" name="BMC Genomics">
        <title>De novo assembly and annotation of Popillia japonica's genome with initial clues to its potential as an invasive pest.</title>
        <authorList>
            <person name="Cucini C."/>
            <person name="Boschi S."/>
            <person name="Funari R."/>
            <person name="Cardaioli E."/>
            <person name="Iannotti N."/>
            <person name="Marturano G."/>
            <person name="Paoli F."/>
            <person name="Bruttini M."/>
            <person name="Carapelli A."/>
            <person name="Frati F."/>
            <person name="Nardi F."/>
        </authorList>
    </citation>
    <scope>NUCLEOTIDE SEQUENCE [LARGE SCALE GENOMIC DNA]</scope>
    <source>
        <strain evidence="2">DMR45628</strain>
    </source>
</reference>
<dbReference type="EMBL" id="JASPKY010000082">
    <property type="protein sequence ID" value="KAK9738825.1"/>
    <property type="molecule type" value="Genomic_DNA"/>
</dbReference>
<evidence type="ECO:0000313" key="2">
    <source>
        <dbReference type="EMBL" id="KAK9738825.1"/>
    </source>
</evidence>
<protein>
    <submittedName>
        <fullName evidence="2">Uncharacterized protein</fullName>
    </submittedName>
</protein>
<keyword evidence="3" id="KW-1185">Reference proteome</keyword>
<sequence length="145" mass="17373">MYFLYPANEAVRRENNNLTNEVYLLIPVSEGDEIKKVRKRLEVETDALQAAFEEIEAVDEEIDWRIQEKDEEFENTLENNLRSLQLSFEVDEEIDWRIQEKDEEFENTLENNLRSLDSVKSYREVEDKDKAETLRMKKKLVVEPK</sequence>
<evidence type="ECO:0000313" key="3">
    <source>
        <dbReference type="Proteomes" id="UP001458880"/>
    </source>
</evidence>
<feature type="coiled-coil region" evidence="1">
    <location>
        <begin position="34"/>
        <end position="61"/>
    </location>
</feature>